<dbReference type="Proteomes" id="UP000295294">
    <property type="component" value="Chromosome 1"/>
</dbReference>
<protein>
    <submittedName>
        <fullName evidence="2">GNAT family N-acetyltransferase</fullName>
    </submittedName>
</protein>
<dbReference type="CDD" id="cd04301">
    <property type="entry name" value="NAT_SF"/>
    <property type="match status" value="1"/>
</dbReference>
<dbReference type="InterPro" id="IPR000182">
    <property type="entry name" value="GNAT_dom"/>
</dbReference>
<accession>A0A4V1BYD4</accession>
<organism evidence="2 3">
    <name type="scientific">Cupriavidus oxalaticus</name>
    <dbReference type="NCBI Taxonomy" id="96344"/>
    <lineage>
        <taxon>Bacteria</taxon>
        <taxon>Pseudomonadati</taxon>
        <taxon>Pseudomonadota</taxon>
        <taxon>Betaproteobacteria</taxon>
        <taxon>Burkholderiales</taxon>
        <taxon>Burkholderiaceae</taxon>
        <taxon>Cupriavidus</taxon>
    </lineage>
</organism>
<sequence length="146" mass="15486">MIRALQIRSATTADLPGITTVLDKCGLTQNASWSPDMFHIALMDGRIVACAGAERHAKVIVVCSVAVLPGYRDRGIAKHLVSAVLVRARAEGCERAVLATAKCPGFFSRYGFSLVATTSLPVSVRNSHTLTSPGMPAGVCMQCELK</sequence>
<dbReference type="SUPFAM" id="SSF55729">
    <property type="entry name" value="Acyl-CoA N-acyltransferases (Nat)"/>
    <property type="match status" value="1"/>
</dbReference>
<gene>
    <name evidence="2" type="ORF">E0W60_10025</name>
</gene>
<proteinExistence type="predicted"/>
<dbReference type="Gene3D" id="3.40.630.30">
    <property type="match status" value="1"/>
</dbReference>
<dbReference type="AlphaFoldDB" id="A0A4V1BYD4"/>
<dbReference type="InterPro" id="IPR016181">
    <property type="entry name" value="Acyl_CoA_acyltransferase"/>
</dbReference>
<dbReference type="Pfam" id="PF00583">
    <property type="entry name" value="Acetyltransf_1"/>
    <property type="match status" value="1"/>
</dbReference>
<dbReference type="EMBL" id="CP038634">
    <property type="protein sequence ID" value="QBY51432.1"/>
    <property type="molecule type" value="Genomic_DNA"/>
</dbReference>
<evidence type="ECO:0000313" key="3">
    <source>
        <dbReference type="Proteomes" id="UP000295294"/>
    </source>
</evidence>
<dbReference type="GO" id="GO:0016747">
    <property type="term" value="F:acyltransferase activity, transferring groups other than amino-acyl groups"/>
    <property type="evidence" value="ECO:0007669"/>
    <property type="project" value="InterPro"/>
</dbReference>
<dbReference type="OrthoDB" id="8927617at2"/>
<dbReference type="RefSeq" id="WP_135703820.1">
    <property type="nucleotide sequence ID" value="NZ_CP038634.1"/>
</dbReference>
<dbReference type="PROSITE" id="PS51186">
    <property type="entry name" value="GNAT"/>
    <property type="match status" value="1"/>
</dbReference>
<dbReference type="KEGG" id="cox:E0W60_10025"/>
<reference evidence="2 3" key="1">
    <citation type="submission" date="2019-03" db="EMBL/GenBank/DDBJ databases">
        <title>Efficiently degradation of phenoxyalkanoic acid herbicides by Cupriavidus oxalaticus strain X32.</title>
        <authorList>
            <person name="Sheng X."/>
        </authorList>
    </citation>
    <scope>NUCLEOTIDE SEQUENCE [LARGE SCALE GENOMIC DNA]</scope>
    <source>
        <strain evidence="2 3">X32</strain>
    </source>
</reference>
<feature type="domain" description="N-acetyltransferase" evidence="1">
    <location>
        <begin position="5"/>
        <end position="131"/>
    </location>
</feature>
<keyword evidence="2" id="KW-0808">Transferase</keyword>
<evidence type="ECO:0000259" key="1">
    <source>
        <dbReference type="PROSITE" id="PS51186"/>
    </source>
</evidence>
<name>A0A4V1BYD4_9BURK</name>
<evidence type="ECO:0000313" key="2">
    <source>
        <dbReference type="EMBL" id="QBY51432.1"/>
    </source>
</evidence>